<dbReference type="RefSeq" id="WP_106256175.1">
    <property type="nucleotide sequence ID" value="NZ_CAWNSW010000007.1"/>
</dbReference>
<accession>A0A2T1EB04</accession>
<dbReference type="AlphaFoldDB" id="A0A2T1EB04"/>
<name>A0A2T1EB04_9CYAN</name>
<evidence type="ECO:0000313" key="1">
    <source>
        <dbReference type="EMBL" id="PSB29894.1"/>
    </source>
</evidence>
<keyword evidence="2" id="KW-1185">Reference proteome</keyword>
<proteinExistence type="predicted"/>
<sequence>MQVTYKGQMVEASELKTPDGSVVLGYQIGNEIVMPQMVQLPGGEPASVELPATHLKAKRGKDTTINP</sequence>
<comment type="caution">
    <text evidence="1">The sequence shown here is derived from an EMBL/GenBank/DDBJ whole genome shotgun (WGS) entry which is preliminary data.</text>
</comment>
<reference evidence="2" key="1">
    <citation type="submission" date="2018-02" db="EMBL/GenBank/DDBJ databases">
        <authorList>
            <person name="Moore K."/>
            <person name="Momper L."/>
        </authorList>
    </citation>
    <scope>NUCLEOTIDE SEQUENCE [LARGE SCALE GENOMIC DNA]</scope>
    <source>
        <strain evidence="2">ULC18</strain>
    </source>
</reference>
<gene>
    <name evidence="1" type="ORF">C7B82_10095</name>
</gene>
<protein>
    <submittedName>
        <fullName evidence="1">Uncharacterized protein</fullName>
    </submittedName>
</protein>
<reference evidence="1 2" key="2">
    <citation type="submission" date="2018-03" db="EMBL/GenBank/DDBJ databases">
        <title>The ancient ancestry and fast evolution of plastids.</title>
        <authorList>
            <person name="Moore K.R."/>
            <person name="Magnabosco C."/>
            <person name="Momper L."/>
            <person name="Gold D.A."/>
            <person name="Bosak T."/>
            <person name="Fournier G.P."/>
        </authorList>
    </citation>
    <scope>NUCLEOTIDE SEQUENCE [LARGE SCALE GENOMIC DNA]</scope>
    <source>
        <strain evidence="1 2">ULC18</strain>
    </source>
</reference>
<evidence type="ECO:0000313" key="2">
    <source>
        <dbReference type="Proteomes" id="UP000239576"/>
    </source>
</evidence>
<dbReference type="Proteomes" id="UP000239576">
    <property type="component" value="Unassembled WGS sequence"/>
</dbReference>
<dbReference type="EMBL" id="PVWK01000057">
    <property type="protein sequence ID" value="PSB29894.1"/>
    <property type="molecule type" value="Genomic_DNA"/>
</dbReference>
<organism evidence="1 2">
    <name type="scientific">Stenomitos frigidus ULC18</name>
    <dbReference type="NCBI Taxonomy" id="2107698"/>
    <lineage>
        <taxon>Bacteria</taxon>
        <taxon>Bacillati</taxon>
        <taxon>Cyanobacteriota</taxon>
        <taxon>Cyanophyceae</taxon>
        <taxon>Leptolyngbyales</taxon>
        <taxon>Leptolyngbyaceae</taxon>
        <taxon>Stenomitos</taxon>
    </lineage>
</organism>